<dbReference type="PROSITE" id="PS51689">
    <property type="entry name" value="SAM_RNA_A_N6_MT"/>
    <property type="match status" value="1"/>
</dbReference>
<comment type="subcellular location">
    <subcellularLocation>
        <location evidence="7">Cytoplasm</location>
    </subcellularLocation>
</comment>
<dbReference type="FunFam" id="1.10.8.100:FF:000001">
    <property type="entry name" value="Ribosomal RNA small subunit methyltransferase A"/>
    <property type="match status" value="1"/>
</dbReference>
<dbReference type="Proteomes" id="UP000315439">
    <property type="component" value="Unassembled WGS sequence"/>
</dbReference>
<dbReference type="InterPro" id="IPR011530">
    <property type="entry name" value="rRNA_adenine_dimethylase"/>
</dbReference>
<dbReference type="GO" id="GO:0003723">
    <property type="term" value="F:RNA binding"/>
    <property type="evidence" value="ECO:0007669"/>
    <property type="project" value="UniProtKB-UniRule"/>
</dbReference>
<dbReference type="Pfam" id="PF00398">
    <property type="entry name" value="RrnaAD"/>
    <property type="match status" value="1"/>
</dbReference>
<dbReference type="PANTHER" id="PTHR11727:SF7">
    <property type="entry name" value="DIMETHYLADENOSINE TRANSFERASE-RELATED"/>
    <property type="match status" value="1"/>
</dbReference>
<sequence length="265" mass="30215">MKPFTPDQHQAKKRFGQNFLHDYGVIERIVKCIQPKESDNIIEIGPGLGALTREILPHSKKIAVIELDRDVIPKLKFNCDRAGELTIYEQDALKTDFNQFSQAGIMRVVGNLPYNISTPILFHLFQFLPTIQDMHFMLQKEVVERIVAQPGSKTYGRLSVMTQYYCHAQMLFLVPPESFDPPPKVDSAIVRLKPREEKLAVADFELFSGLVSDAFNQRRKTIRNVWKKRISAQELVDVGLDAGARPENLALEDFIKVANYVASTR</sequence>
<feature type="domain" description="Ribosomal RNA adenine methylase transferase N-terminal" evidence="9">
    <location>
        <begin position="25"/>
        <end position="196"/>
    </location>
</feature>
<feature type="binding site" evidence="7 8">
    <location>
        <position position="66"/>
    </location>
    <ligand>
        <name>S-adenosyl-L-methionine</name>
        <dbReference type="ChEBI" id="CHEBI:59789"/>
    </ligand>
</feature>
<feature type="binding site" evidence="7 8">
    <location>
        <position position="18"/>
    </location>
    <ligand>
        <name>S-adenosyl-L-methionine</name>
        <dbReference type="ChEBI" id="CHEBI:59789"/>
    </ligand>
</feature>
<evidence type="ECO:0000256" key="4">
    <source>
        <dbReference type="ARBA" id="ARBA00022679"/>
    </source>
</evidence>
<dbReference type="Gene3D" id="1.10.8.100">
    <property type="entry name" value="Ribosomal RNA adenine dimethylase-like, domain 2"/>
    <property type="match status" value="1"/>
</dbReference>
<evidence type="ECO:0000256" key="8">
    <source>
        <dbReference type="PROSITE-ProRule" id="PRU01026"/>
    </source>
</evidence>
<dbReference type="Gene3D" id="3.40.50.150">
    <property type="entry name" value="Vaccinia Virus protein VP39"/>
    <property type="match status" value="1"/>
</dbReference>
<dbReference type="SUPFAM" id="SSF53335">
    <property type="entry name" value="S-adenosyl-L-methionine-dependent methyltransferases"/>
    <property type="match status" value="1"/>
</dbReference>
<dbReference type="InterPro" id="IPR001737">
    <property type="entry name" value="KsgA/Erm"/>
</dbReference>
<dbReference type="GO" id="GO:0005829">
    <property type="term" value="C:cytosol"/>
    <property type="evidence" value="ECO:0007669"/>
    <property type="project" value="TreeGrafter"/>
</dbReference>
<feature type="binding site" evidence="7 8">
    <location>
        <position position="45"/>
    </location>
    <ligand>
        <name>S-adenosyl-L-methionine</name>
        <dbReference type="ChEBI" id="CHEBI:59789"/>
    </ligand>
</feature>
<dbReference type="FunFam" id="3.40.50.150:FF:000023">
    <property type="entry name" value="Ribosomal RNA small subunit methyltransferase A"/>
    <property type="match status" value="1"/>
</dbReference>
<keyword evidence="5 7" id="KW-0949">S-adenosyl-L-methionine</keyword>
<dbReference type="PROSITE" id="PS01131">
    <property type="entry name" value="RRNA_A_DIMETH"/>
    <property type="match status" value="1"/>
</dbReference>
<evidence type="ECO:0000256" key="1">
    <source>
        <dbReference type="ARBA" id="ARBA00022490"/>
    </source>
</evidence>
<keyword evidence="11" id="KW-1185">Reference proteome</keyword>
<evidence type="ECO:0000256" key="7">
    <source>
        <dbReference type="HAMAP-Rule" id="MF_00607"/>
    </source>
</evidence>
<evidence type="ECO:0000256" key="5">
    <source>
        <dbReference type="ARBA" id="ARBA00022691"/>
    </source>
</evidence>
<dbReference type="EC" id="2.1.1.182" evidence="7"/>
<gene>
    <name evidence="7 10" type="primary">rsmA</name>
    <name evidence="7" type="synonym">ksgA</name>
    <name evidence="10" type="ORF">FLL46_10045</name>
</gene>
<organism evidence="10 11">
    <name type="scientific">Aliikangiella coralliicola</name>
    <dbReference type="NCBI Taxonomy" id="2592383"/>
    <lineage>
        <taxon>Bacteria</taxon>
        <taxon>Pseudomonadati</taxon>
        <taxon>Pseudomonadota</taxon>
        <taxon>Gammaproteobacteria</taxon>
        <taxon>Oceanospirillales</taxon>
        <taxon>Pleioneaceae</taxon>
        <taxon>Aliikangiella</taxon>
    </lineage>
</organism>
<comment type="catalytic activity">
    <reaction evidence="7">
        <text>adenosine(1518)/adenosine(1519) in 16S rRNA + 4 S-adenosyl-L-methionine = N(6)-dimethyladenosine(1518)/N(6)-dimethyladenosine(1519) in 16S rRNA + 4 S-adenosyl-L-homocysteine + 4 H(+)</text>
        <dbReference type="Rhea" id="RHEA:19609"/>
        <dbReference type="Rhea" id="RHEA-COMP:10232"/>
        <dbReference type="Rhea" id="RHEA-COMP:10233"/>
        <dbReference type="ChEBI" id="CHEBI:15378"/>
        <dbReference type="ChEBI" id="CHEBI:57856"/>
        <dbReference type="ChEBI" id="CHEBI:59789"/>
        <dbReference type="ChEBI" id="CHEBI:74411"/>
        <dbReference type="ChEBI" id="CHEBI:74493"/>
        <dbReference type="EC" id="2.1.1.182"/>
    </reaction>
</comment>
<keyword evidence="6 7" id="KW-0694">RNA-binding</keyword>
<feature type="binding site" evidence="7 8">
    <location>
        <position position="20"/>
    </location>
    <ligand>
        <name>S-adenosyl-L-methionine</name>
        <dbReference type="ChEBI" id="CHEBI:59789"/>
    </ligand>
</feature>
<evidence type="ECO:0000256" key="3">
    <source>
        <dbReference type="ARBA" id="ARBA00022603"/>
    </source>
</evidence>
<reference evidence="10 11" key="1">
    <citation type="submission" date="2019-07" db="EMBL/GenBank/DDBJ databases">
        <title>Draft genome for Aliikangiella sp. M105.</title>
        <authorList>
            <person name="Wang G."/>
        </authorList>
    </citation>
    <scope>NUCLEOTIDE SEQUENCE [LARGE SCALE GENOMIC DNA]</scope>
    <source>
        <strain evidence="10 11">M105</strain>
    </source>
</reference>
<dbReference type="InterPro" id="IPR029063">
    <property type="entry name" value="SAM-dependent_MTases_sf"/>
</dbReference>
<keyword evidence="3 7" id="KW-0489">Methyltransferase</keyword>
<name>A0A545UE19_9GAMM</name>
<dbReference type="PANTHER" id="PTHR11727">
    <property type="entry name" value="DIMETHYLADENOSINE TRANSFERASE"/>
    <property type="match status" value="1"/>
</dbReference>
<dbReference type="AlphaFoldDB" id="A0A545UE19"/>
<dbReference type="RefSeq" id="WP_142893378.1">
    <property type="nucleotide sequence ID" value="NZ_ML660163.1"/>
</dbReference>
<dbReference type="GO" id="GO:0052908">
    <property type="term" value="F:16S rRNA (adenine(1518)-N(6)/adenine(1519)-N(6))-dimethyltransferase activity"/>
    <property type="evidence" value="ECO:0007669"/>
    <property type="project" value="UniProtKB-EC"/>
</dbReference>
<proteinExistence type="inferred from homology"/>
<keyword evidence="1 7" id="KW-0963">Cytoplasm</keyword>
<keyword evidence="2 7" id="KW-0698">rRNA processing</keyword>
<feature type="binding site" evidence="7 8">
    <location>
        <position position="111"/>
    </location>
    <ligand>
        <name>S-adenosyl-L-methionine</name>
        <dbReference type="ChEBI" id="CHEBI:59789"/>
    </ligand>
</feature>
<evidence type="ECO:0000259" key="9">
    <source>
        <dbReference type="SMART" id="SM00650"/>
    </source>
</evidence>
<comment type="caution">
    <text evidence="10">The sequence shown here is derived from an EMBL/GenBank/DDBJ whole genome shotgun (WGS) entry which is preliminary data.</text>
</comment>
<evidence type="ECO:0000256" key="2">
    <source>
        <dbReference type="ARBA" id="ARBA00022552"/>
    </source>
</evidence>
<dbReference type="OrthoDB" id="9814755at2"/>
<dbReference type="InterPro" id="IPR020598">
    <property type="entry name" value="rRNA_Ade_methylase_Trfase_N"/>
</dbReference>
<keyword evidence="4 7" id="KW-0808">Transferase</keyword>
<protein>
    <recommendedName>
        <fullName evidence="7">Ribosomal RNA small subunit methyltransferase A</fullName>
        <ecNumber evidence="7">2.1.1.182</ecNumber>
    </recommendedName>
    <alternativeName>
        <fullName evidence="7">16S rRNA (adenine(1518)-N(6)/adenine(1519)-N(6))-dimethyltransferase</fullName>
    </alternativeName>
    <alternativeName>
        <fullName evidence="7">16S rRNA dimethyladenosine transferase</fullName>
    </alternativeName>
    <alternativeName>
        <fullName evidence="7">16S rRNA dimethylase</fullName>
    </alternativeName>
    <alternativeName>
        <fullName evidence="7">S-adenosylmethionine-6-N', N'-adenosyl(rRNA) dimethyltransferase</fullName>
    </alternativeName>
</protein>
<dbReference type="InterPro" id="IPR023165">
    <property type="entry name" value="rRNA_Ade_diMease-like_C"/>
</dbReference>
<dbReference type="HAMAP" id="MF_00607">
    <property type="entry name" value="16SrRNA_methyltr_A"/>
    <property type="match status" value="1"/>
</dbReference>
<comment type="similarity">
    <text evidence="7">Belongs to the class I-like SAM-binding methyltransferase superfamily. rRNA adenine N(6)-methyltransferase family. RsmA subfamily.</text>
</comment>
<evidence type="ECO:0000313" key="11">
    <source>
        <dbReference type="Proteomes" id="UP000315439"/>
    </source>
</evidence>
<accession>A0A545UE19</accession>
<dbReference type="EMBL" id="VIKS01000006">
    <property type="protein sequence ID" value="TQV87717.1"/>
    <property type="molecule type" value="Genomic_DNA"/>
</dbReference>
<dbReference type="InterPro" id="IPR020596">
    <property type="entry name" value="rRNA_Ade_Mease_Trfase_CS"/>
</dbReference>
<evidence type="ECO:0000256" key="6">
    <source>
        <dbReference type="ARBA" id="ARBA00022884"/>
    </source>
</evidence>
<evidence type="ECO:0000313" key="10">
    <source>
        <dbReference type="EMBL" id="TQV87717.1"/>
    </source>
</evidence>
<feature type="binding site" evidence="7 8">
    <location>
        <position position="91"/>
    </location>
    <ligand>
        <name>S-adenosyl-L-methionine</name>
        <dbReference type="ChEBI" id="CHEBI:59789"/>
    </ligand>
</feature>
<dbReference type="NCBIfam" id="TIGR00755">
    <property type="entry name" value="ksgA"/>
    <property type="match status" value="1"/>
</dbReference>
<dbReference type="SMART" id="SM00650">
    <property type="entry name" value="rADc"/>
    <property type="match status" value="1"/>
</dbReference>
<comment type="function">
    <text evidence="7">Specifically dimethylates two adjacent adenosines (A1518 and A1519) in the loop of a conserved hairpin near the 3'-end of 16S rRNA in the 30S particle. May play a critical role in biogenesis of 30S subunits.</text>
</comment>